<dbReference type="OrthoDB" id="9804948at2"/>
<dbReference type="Pfam" id="PF13527">
    <property type="entry name" value="Acetyltransf_9"/>
    <property type="match status" value="1"/>
</dbReference>
<dbReference type="AlphaFoldDB" id="A0A0A5FSF4"/>
<evidence type="ECO:0000313" key="3">
    <source>
        <dbReference type="Proteomes" id="UP000030403"/>
    </source>
</evidence>
<sequence>MQTLSFHINYGENQSRREQLYPLFDTVFNIPVEAFRDFHSKGFWDESYRPFTYFEEEKAVANVSLFHMEFLINGEKLGATGIQSVITHPDYRGKGLMKSLFREALAFIDQQGGPAFLMTSSPELYTPFGFESLEEYYFVRSYGHKPGSATQLQKVDIFNEEELATFRSMWEKRAPLSKEFMPLRYQSSFFLNMYNPNLHELLYYCDSLDAYLVYDIEDGTLELFDIIADQIPDLEDICRAIPEPFENIALYFNPDQFEEGFEAVKYETVDHFMVRGAFDLEELKIKLPITAEF</sequence>
<evidence type="ECO:0000313" key="2">
    <source>
        <dbReference type="EMBL" id="KGX83711.1"/>
    </source>
</evidence>
<dbReference type="CDD" id="cd04301">
    <property type="entry name" value="NAT_SF"/>
    <property type="match status" value="1"/>
</dbReference>
<dbReference type="InterPro" id="IPR016181">
    <property type="entry name" value="Acyl_CoA_acyltransferase"/>
</dbReference>
<dbReference type="Gene3D" id="3.40.630.30">
    <property type="match status" value="1"/>
</dbReference>
<name>A0A0A5FSF4_9BACI</name>
<dbReference type="InterPro" id="IPR000182">
    <property type="entry name" value="GNAT_dom"/>
</dbReference>
<keyword evidence="3" id="KW-1185">Reference proteome</keyword>
<dbReference type="PROSITE" id="PS51186">
    <property type="entry name" value="GNAT"/>
    <property type="match status" value="1"/>
</dbReference>
<dbReference type="InterPro" id="IPR051554">
    <property type="entry name" value="Acetyltransferase_Eis"/>
</dbReference>
<comment type="caution">
    <text evidence="2">The sequence shown here is derived from an EMBL/GenBank/DDBJ whole genome shotgun (WGS) entry which is preliminary data.</text>
</comment>
<dbReference type="EMBL" id="AVPF01000087">
    <property type="protein sequence ID" value="KGX83711.1"/>
    <property type="molecule type" value="Genomic_DNA"/>
</dbReference>
<feature type="domain" description="N-acetyltransferase" evidence="1">
    <location>
        <begin position="8"/>
        <end position="148"/>
    </location>
</feature>
<dbReference type="STRING" id="1385511.GCA_000425225_01831"/>
<dbReference type="GO" id="GO:0030649">
    <property type="term" value="P:aminoglycoside antibiotic catabolic process"/>
    <property type="evidence" value="ECO:0007669"/>
    <property type="project" value="TreeGrafter"/>
</dbReference>
<evidence type="ECO:0000259" key="1">
    <source>
        <dbReference type="PROSITE" id="PS51186"/>
    </source>
</evidence>
<gene>
    <name evidence="2" type="ORF">N783_21935</name>
</gene>
<dbReference type="PANTHER" id="PTHR37817:SF1">
    <property type="entry name" value="N-ACETYLTRANSFERASE EIS"/>
    <property type="match status" value="1"/>
</dbReference>
<dbReference type="eggNOG" id="COG4552">
    <property type="taxonomic scope" value="Bacteria"/>
</dbReference>
<dbReference type="RefSeq" id="WP_036843354.1">
    <property type="nucleotide sequence ID" value="NZ_AULJ01000018.1"/>
</dbReference>
<proteinExistence type="predicted"/>
<dbReference type="PANTHER" id="PTHR37817">
    <property type="entry name" value="N-ACETYLTRANSFERASE EIS"/>
    <property type="match status" value="1"/>
</dbReference>
<dbReference type="Proteomes" id="UP000030403">
    <property type="component" value="Unassembled WGS sequence"/>
</dbReference>
<reference evidence="2 3" key="1">
    <citation type="submission" date="2013-08" db="EMBL/GenBank/DDBJ databases">
        <authorList>
            <person name="Huang J."/>
            <person name="Wang G."/>
        </authorList>
    </citation>
    <scope>NUCLEOTIDE SEQUENCE [LARGE SCALE GENOMIC DNA]</scope>
    <source>
        <strain evidence="2 3">BH030004</strain>
    </source>
</reference>
<dbReference type="SUPFAM" id="SSF55729">
    <property type="entry name" value="Acyl-CoA N-acyltransferases (Nat)"/>
    <property type="match status" value="1"/>
</dbReference>
<organism evidence="2 3">
    <name type="scientific">Pontibacillus marinus BH030004 = DSM 16465</name>
    <dbReference type="NCBI Taxonomy" id="1385511"/>
    <lineage>
        <taxon>Bacteria</taxon>
        <taxon>Bacillati</taxon>
        <taxon>Bacillota</taxon>
        <taxon>Bacilli</taxon>
        <taxon>Bacillales</taxon>
        <taxon>Bacillaceae</taxon>
        <taxon>Pontibacillus</taxon>
    </lineage>
</organism>
<protein>
    <recommendedName>
        <fullName evidence="1">N-acetyltransferase domain-containing protein</fullName>
    </recommendedName>
</protein>
<dbReference type="GO" id="GO:0034069">
    <property type="term" value="F:aminoglycoside N-acetyltransferase activity"/>
    <property type="evidence" value="ECO:0007669"/>
    <property type="project" value="TreeGrafter"/>
</dbReference>
<accession>A0A0A5FSF4</accession>